<reference evidence="10" key="3">
    <citation type="submission" date="2025-05" db="UniProtKB">
        <authorList>
            <consortium name="Ensembl"/>
        </authorList>
    </citation>
    <scope>IDENTIFICATION</scope>
    <source>
        <strain evidence="10">broiler</strain>
    </source>
</reference>
<keyword evidence="11" id="KW-1185">Reference proteome</keyword>
<evidence type="ECO:0000256" key="4">
    <source>
        <dbReference type="ARBA" id="ARBA00023069"/>
    </source>
</evidence>
<evidence type="ECO:0000256" key="5">
    <source>
        <dbReference type="ARBA" id="ARBA00023212"/>
    </source>
</evidence>
<reference evidence="9" key="1">
    <citation type="submission" date="1996-11" db="EMBL/GenBank/DDBJ databases">
        <authorList>
            <person name="Mezquita J."/>
            <person name="Pau M."/>
            <person name="Mezquita C."/>
        </authorList>
    </citation>
    <scope>NUCLEOTIDE SEQUENCE</scope>
    <source>
        <strain evidence="9">Hubbard White Mountain</strain>
        <tissue evidence="9">Testis</tissue>
    </source>
</reference>
<dbReference type="CTD" id="395744"/>
<dbReference type="SMR" id="Q9YH28"/>
<evidence type="ECO:0000313" key="10">
    <source>
        <dbReference type="Ensembl" id="ENSGALP00010030120.1"/>
    </source>
</evidence>
<keyword evidence="5" id="KW-0206">Cytoskeleton</keyword>
<keyword evidence="3" id="KW-0282">Flagellum</keyword>
<reference evidence="10" key="2">
    <citation type="submission" date="2020-11" db="EMBL/GenBank/DDBJ databases">
        <title>Gallus gallus (Chicken) genome, bGalGal1, GRCg7b, maternal haplotype autosomes + Z &amp; W.</title>
        <authorList>
            <person name="Warren W."/>
            <person name="Formenti G."/>
            <person name="Fedrigo O."/>
            <person name="Haase B."/>
            <person name="Mountcastle J."/>
            <person name="Balacco J."/>
            <person name="Tracey A."/>
            <person name="Schneider V."/>
            <person name="Okimoto R."/>
            <person name="Cheng H."/>
            <person name="Hawken R."/>
            <person name="Howe K."/>
            <person name="Jarvis E.D."/>
        </authorList>
    </citation>
    <scope>NUCLEOTIDE SEQUENCE [LARGE SCALE GENOMIC DNA]</scope>
    <source>
        <strain evidence="10">Broiler</strain>
    </source>
</reference>
<dbReference type="RefSeq" id="NP_990245.1">
    <property type="nucleotide sequence ID" value="NM_204914.3"/>
</dbReference>
<sequence length="277" mass="31938">MAPRQSSTTHSPLPSMTEEEMELFSALLLAPSHTTAATATQQAGKIALTRQRHMIAPKTYGEDWWKVQPKYSPKVLIGNWLEERKRFIKPCGKLGSSIYSTDFTHFPDHKPERTLRTIMMKKYEGLPAQHFFTHHEEPRSRHLVSEYEDNYNRHGYDPLLPPLRSWNGRKFAWVPQKSDFPILEPPTNYGLLELLKRKWYGKEAGVMSSVYTTSYEKPPMSAFAPCQFRRAAQPHGLTSRRGHLPRVGRILDYEGGQRYIQALGQLVRDRKARAASM</sequence>
<dbReference type="Proteomes" id="UP000000539">
    <property type="component" value="Chromosome 21"/>
</dbReference>
<evidence type="ECO:0000256" key="2">
    <source>
        <dbReference type="ARBA" id="ARBA00022490"/>
    </source>
</evidence>
<dbReference type="GeneID" id="395744"/>
<evidence type="ECO:0000256" key="7">
    <source>
        <dbReference type="ARBA" id="ARBA00035003"/>
    </source>
</evidence>
<proteinExistence type="evidence at transcript level"/>
<dbReference type="GO" id="GO:0160111">
    <property type="term" value="C:axonemal A tubule inner sheath"/>
    <property type="evidence" value="ECO:0007669"/>
    <property type="project" value="Ensembl"/>
</dbReference>
<protein>
    <submittedName>
        <fullName evidence="9">AQ</fullName>
    </submittedName>
    <submittedName>
        <fullName evidence="10">Cilia and flagella associated protein 107</fullName>
    </submittedName>
</protein>
<accession>Q9YH28</accession>
<comment type="function">
    <text evidence="7">Microtubule inner protein (MIP) part of the dynein-decorated doublet microtubules (DMTs) in cilia axoneme, which is required for motile cilia beating.</text>
</comment>
<name>Q9YH28_CHICK</name>
<dbReference type="Ensembl" id="ENSGALT00010050929.1">
    <property type="protein sequence ID" value="ENSGALP00010030120.1"/>
    <property type="gene ID" value="ENSGALG00010021049.1"/>
</dbReference>
<keyword evidence="2" id="KW-0963">Cytoplasm</keyword>
<comment type="subcellular location">
    <subcellularLocation>
        <location evidence="1">Cytoplasm</location>
        <location evidence="1">Cytoskeleton</location>
        <location evidence="1">Flagellum axoneme</location>
    </subcellularLocation>
</comment>
<dbReference type="PANTHER" id="PTHR31180:SF2">
    <property type="entry name" value="CILIA- AND FLAGELLA-ASSOCIATED PROTEIN 107"/>
    <property type="match status" value="1"/>
</dbReference>
<dbReference type="Pfam" id="PF22595">
    <property type="entry name" value="CFAP107"/>
    <property type="match status" value="1"/>
</dbReference>
<dbReference type="GeneTree" id="ENSGT00390000014553"/>
<dbReference type="GO" id="GO:0030317">
    <property type="term" value="P:flagellated sperm motility"/>
    <property type="evidence" value="ECO:0007669"/>
    <property type="project" value="Ensembl"/>
</dbReference>
<gene>
    <name evidence="10" type="primary">C1orf158</name>
</gene>
<dbReference type="GO" id="GO:0036126">
    <property type="term" value="C:sperm flagellum"/>
    <property type="evidence" value="ECO:0007669"/>
    <property type="project" value="Ensembl"/>
</dbReference>
<dbReference type="PANTHER" id="PTHR31180">
    <property type="entry name" value="CILIA- AND FLAGELLA-ASSOCIATED PROTEIN 107-RELATED"/>
    <property type="match status" value="1"/>
</dbReference>
<comment type="subunit">
    <text evidence="8">Microtubule inner protein component of sperm flagellar doublet microtubules.</text>
</comment>
<evidence type="ECO:0000256" key="8">
    <source>
        <dbReference type="ARBA" id="ARBA00046435"/>
    </source>
</evidence>
<dbReference type="KEGG" id="gga:395744"/>
<dbReference type="EMBL" id="U78111">
    <property type="protein sequence ID" value="AAD00273.1"/>
    <property type="molecule type" value="mRNA"/>
</dbReference>
<keyword evidence="6" id="KW-0966">Cell projection</keyword>
<dbReference type="InterPro" id="IPR054709">
    <property type="entry name" value="CFAP107"/>
</dbReference>
<evidence type="ECO:0000256" key="3">
    <source>
        <dbReference type="ARBA" id="ARBA00022846"/>
    </source>
</evidence>
<dbReference type="InterPro" id="IPR037662">
    <property type="entry name" value="CFAP68/107"/>
</dbReference>
<evidence type="ECO:0000256" key="1">
    <source>
        <dbReference type="ARBA" id="ARBA00004611"/>
    </source>
</evidence>
<dbReference type="AlphaFoldDB" id="Q9YH28"/>
<organism evidence="9">
    <name type="scientific">Gallus gallus</name>
    <name type="common">Chicken</name>
    <dbReference type="NCBI Taxonomy" id="9031"/>
    <lineage>
        <taxon>Eukaryota</taxon>
        <taxon>Metazoa</taxon>
        <taxon>Chordata</taxon>
        <taxon>Craniata</taxon>
        <taxon>Vertebrata</taxon>
        <taxon>Euteleostomi</taxon>
        <taxon>Archelosauria</taxon>
        <taxon>Archosauria</taxon>
        <taxon>Dinosauria</taxon>
        <taxon>Saurischia</taxon>
        <taxon>Theropoda</taxon>
        <taxon>Coelurosauria</taxon>
        <taxon>Aves</taxon>
        <taxon>Neognathae</taxon>
        <taxon>Galloanserae</taxon>
        <taxon>Galliformes</taxon>
        <taxon>Phasianidae</taxon>
        <taxon>Phasianinae</taxon>
        <taxon>Gallus</taxon>
    </lineage>
</organism>
<evidence type="ECO:0000313" key="11">
    <source>
        <dbReference type="Proteomes" id="UP000000539"/>
    </source>
</evidence>
<evidence type="ECO:0000256" key="6">
    <source>
        <dbReference type="ARBA" id="ARBA00023273"/>
    </source>
</evidence>
<keyword evidence="4" id="KW-0969">Cilium</keyword>
<dbReference type="VEuPathDB" id="HostDB:geneid_395744"/>
<dbReference type="GO" id="GO:0005879">
    <property type="term" value="C:axonemal microtubule"/>
    <property type="evidence" value="ECO:0000318"/>
    <property type="project" value="GO_Central"/>
</dbReference>
<dbReference type="PhylomeDB" id="Q9YH28"/>
<dbReference type="OMA" id="EKTPQCI"/>
<dbReference type="OrthoDB" id="8185227at2759"/>
<evidence type="ECO:0000313" key="9">
    <source>
        <dbReference type="EMBL" id="AAD00273.1"/>
    </source>
</evidence>